<keyword evidence="2" id="KW-1185">Reference proteome</keyword>
<evidence type="ECO:0000313" key="1">
    <source>
        <dbReference type="EMBL" id="KAG0424678.1"/>
    </source>
</evidence>
<dbReference type="EMBL" id="JABSTQ010009947">
    <property type="protein sequence ID" value="KAG0424678.1"/>
    <property type="molecule type" value="Genomic_DNA"/>
</dbReference>
<name>A0AC60PVC7_IXOPE</name>
<comment type="caution">
    <text evidence="1">The sequence shown here is derived from an EMBL/GenBank/DDBJ whole genome shotgun (WGS) entry which is preliminary data.</text>
</comment>
<accession>A0AC60PVC7</accession>
<organism evidence="1 2">
    <name type="scientific">Ixodes persulcatus</name>
    <name type="common">Taiga tick</name>
    <dbReference type="NCBI Taxonomy" id="34615"/>
    <lineage>
        <taxon>Eukaryota</taxon>
        <taxon>Metazoa</taxon>
        <taxon>Ecdysozoa</taxon>
        <taxon>Arthropoda</taxon>
        <taxon>Chelicerata</taxon>
        <taxon>Arachnida</taxon>
        <taxon>Acari</taxon>
        <taxon>Parasitiformes</taxon>
        <taxon>Ixodida</taxon>
        <taxon>Ixodoidea</taxon>
        <taxon>Ixodidae</taxon>
        <taxon>Ixodinae</taxon>
        <taxon>Ixodes</taxon>
    </lineage>
</organism>
<protein>
    <submittedName>
        <fullName evidence="1">Uncharacterized protein</fullName>
    </submittedName>
</protein>
<reference evidence="1 2" key="1">
    <citation type="journal article" date="2020" name="Cell">
        <title>Large-Scale Comparative Analyses of Tick Genomes Elucidate Their Genetic Diversity and Vector Capacities.</title>
        <authorList>
            <consortium name="Tick Genome and Microbiome Consortium (TIGMIC)"/>
            <person name="Jia N."/>
            <person name="Wang J."/>
            <person name="Shi W."/>
            <person name="Du L."/>
            <person name="Sun Y."/>
            <person name="Zhan W."/>
            <person name="Jiang J.F."/>
            <person name="Wang Q."/>
            <person name="Zhang B."/>
            <person name="Ji P."/>
            <person name="Bell-Sakyi L."/>
            <person name="Cui X.M."/>
            <person name="Yuan T.T."/>
            <person name="Jiang B.G."/>
            <person name="Yang W.F."/>
            <person name="Lam T.T."/>
            <person name="Chang Q.C."/>
            <person name="Ding S.J."/>
            <person name="Wang X.J."/>
            <person name="Zhu J.G."/>
            <person name="Ruan X.D."/>
            <person name="Zhao L."/>
            <person name="Wei J.T."/>
            <person name="Ye R.Z."/>
            <person name="Que T.C."/>
            <person name="Du C.H."/>
            <person name="Zhou Y.H."/>
            <person name="Cheng J.X."/>
            <person name="Dai P.F."/>
            <person name="Guo W.B."/>
            <person name="Han X.H."/>
            <person name="Huang E.J."/>
            <person name="Li L.F."/>
            <person name="Wei W."/>
            <person name="Gao Y.C."/>
            <person name="Liu J.Z."/>
            <person name="Shao H.Z."/>
            <person name="Wang X."/>
            <person name="Wang C.C."/>
            <person name="Yang T.C."/>
            <person name="Huo Q.B."/>
            <person name="Li W."/>
            <person name="Chen H.Y."/>
            <person name="Chen S.E."/>
            <person name="Zhou L.G."/>
            <person name="Ni X.B."/>
            <person name="Tian J.H."/>
            <person name="Sheng Y."/>
            <person name="Liu T."/>
            <person name="Pan Y.S."/>
            <person name="Xia L.Y."/>
            <person name="Li J."/>
            <person name="Zhao F."/>
            <person name="Cao W.C."/>
        </authorList>
    </citation>
    <scope>NUCLEOTIDE SEQUENCE [LARGE SCALE GENOMIC DNA]</scope>
    <source>
        <strain evidence="1">Iper-2018</strain>
    </source>
</reference>
<proteinExistence type="predicted"/>
<gene>
    <name evidence="1" type="ORF">HPB47_028109</name>
</gene>
<dbReference type="Proteomes" id="UP000805193">
    <property type="component" value="Unassembled WGS sequence"/>
</dbReference>
<sequence length="103" mass="11865">MADASVVVVKRSSLAKSSRVHWTESETRALIQVWEDNLQDLRRQKRNAGVYDTMVLHLGRLEIHRTRKQVIAKIDNLTHMYRQVFLPFNLFFQAGGEISGQVG</sequence>
<evidence type="ECO:0000313" key="2">
    <source>
        <dbReference type="Proteomes" id="UP000805193"/>
    </source>
</evidence>